<dbReference type="GO" id="GO:0019752">
    <property type="term" value="P:carboxylic acid metabolic process"/>
    <property type="evidence" value="ECO:0007669"/>
    <property type="project" value="UniProtKB-ARBA"/>
</dbReference>
<comment type="similarity">
    <text evidence="1">Belongs to the FAH family.</text>
</comment>
<evidence type="ECO:0000256" key="2">
    <source>
        <dbReference type="ARBA" id="ARBA00022723"/>
    </source>
</evidence>
<dbReference type="PATRIC" id="fig|1429439.4.peg.2717"/>
<dbReference type="GO" id="GO:0016853">
    <property type="term" value="F:isomerase activity"/>
    <property type="evidence" value="ECO:0007669"/>
    <property type="project" value="UniProtKB-KW"/>
</dbReference>
<dbReference type="PANTHER" id="PTHR42796:SF4">
    <property type="entry name" value="FUMARYLACETOACETATE HYDROLASE DOMAIN-CONTAINING PROTEIN 2A"/>
    <property type="match status" value="1"/>
</dbReference>
<dbReference type="AlphaFoldDB" id="W4M9L1"/>
<proteinExistence type="inferred from homology"/>
<sequence length="286" mass="30919">MKLVTFTHNRATRIGAVEGDEVVDFSANGHGLPPDMLTFLEQGDAALAAARTACASGQGRLALADVALESPILRPPKILAVGLNYRDHVEETGMPMPQVPMIFNKQSTSAMGPYSDIHLPAESEQLDYEGELGIVIGKRCRRVSKANAAEVIAGYTVVNDVSVRDWQMASATFTMGKSWDTHCPIGPYIVTGDEVPDPHALDLHTWVNGELRQSSNTKYLIFNCFDIVEHLSTAFTLEPGDVIPTGTPSGVAMGLDPVVWLKAGDVVRITIDRVGTIENPVVNEPR</sequence>
<name>W4M9L1_9BACT</name>
<dbReference type="Proteomes" id="UP000019140">
    <property type="component" value="Unassembled WGS sequence"/>
</dbReference>
<dbReference type="HOGENOM" id="CLU_028458_3_3_7"/>
<feature type="domain" description="Fumarylacetoacetase-like C-terminal" evidence="3">
    <location>
        <begin position="77"/>
        <end position="282"/>
    </location>
</feature>
<keyword evidence="5" id="KW-1185">Reference proteome</keyword>
<organism evidence="4 5">
    <name type="scientific">Candidatus Entotheonella gemina</name>
    <dbReference type="NCBI Taxonomy" id="1429439"/>
    <lineage>
        <taxon>Bacteria</taxon>
        <taxon>Pseudomonadati</taxon>
        <taxon>Nitrospinota/Tectimicrobiota group</taxon>
        <taxon>Candidatus Tectimicrobiota</taxon>
        <taxon>Candidatus Entotheonellia</taxon>
        <taxon>Candidatus Entotheonellales</taxon>
        <taxon>Candidatus Entotheonellaceae</taxon>
        <taxon>Candidatus Entotheonella</taxon>
    </lineage>
</organism>
<dbReference type="Gene3D" id="3.90.850.10">
    <property type="entry name" value="Fumarylacetoacetase-like, C-terminal domain"/>
    <property type="match status" value="1"/>
</dbReference>
<accession>W4M9L1</accession>
<reference evidence="4 5" key="1">
    <citation type="journal article" date="2014" name="Nature">
        <title>An environmental bacterial taxon with a large and distinct metabolic repertoire.</title>
        <authorList>
            <person name="Wilson M.C."/>
            <person name="Mori T."/>
            <person name="Ruckert C."/>
            <person name="Uria A.R."/>
            <person name="Helf M.J."/>
            <person name="Takada K."/>
            <person name="Gernert C."/>
            <person name="Steffens U.A."/>
            <person name="Heycke N."/>
            <person name="Schmitt S."/>
            <person name="Rinke C."/>
            <person name="Helfrich E.J."/>
            <person name="Brachmann A.O."/>
            <person name="Gurgui C."/>
            <person name="Wakimoto T."/>
            <person name="Kracht M."/>
            <person name="Crusemann M."/>
            <person name="Hentschel U."/>
            <person name="Abe I."/>
            <person name="Matsunaga S."/>
            <person name="Kalinowski J."/>
            <person name="Takeyama H."/>
            <person name="Piel J."/>
        </authorList>
    </citation>
    <scope>NUCLEOTIDE SEQUENCE [LARGE SCALE GENOMIC DNA]</scope>
    <source>
        <strain evidence="5">TSY2</strain>
    </source>
</reference>
<keyword evidence="4" id="KW-0413">Isomerase</keyword>
<dbReference type="FunFam" id="3.90.850.10:FF:000002">
    <property type="entry name" value="2-hydroxyhepta-2,4-diene-1,7-dioate isomerase"/>
    <property type="match status" value="1"/>
</dbReference>
<comment type="caution">
    <text evidence="4">The sequence shown here is derived from an EMBL/GenBank/DDBJ whole genome shotgun (WGS) entry which is preliminary data.</text>
</comment>
<evidence type="ECO:0000259" key="3">
    <source>
        <dbReference type="Pfam" id="PF01557"/>
    </source>
</evidence>
<dbReference type="PANTHER" id="PTHR42796">
    <property type="entry name" value="FUMARYLACETOACETATE HYDROLASE DOMAIN-CONTAINING PROTEIN 2A-RELATED"/>
    <property type="match status" value="1"/>
</dbReference>
<evidence type="ECO:0000313" key="5">
    <source>
        <dbReference type="Proteomes" id="UP000019140"/>
    </source>
</evidence>
<dbReference type="InterPro" id="IPR036663">
    <property type="entry name" value="Fumarylacetoacetase_C_sf"/>
</dbReference>
<dbReference type="InterPro" id="IPR051121">
    <property type="entry name" value="FAH"/>
</dbReference>
<dbReference type="Pfam" id="PF01557">
    <property type="entry name" value="FAA_hydrolase"/>
    <property type="match status" value="1"/>
</dbReference>
<dbReference type="InterPro" id="IPR011234">
    <property type="entry name" value="Fumarylacetoacetase-like_C"/>
</dbReference>
<dbReference type="EMBL" id="AZHX01000649">
    <property type="protein sequence ID" value="ETX06616.1"/>
    <property type="molecule type" value="Genomic_DNA"/>
</dbReference>
<keyword evidence="2" id="KW-0479">Metal-binding</keyword>
<dbReference type="SUPFAM" id="SSF56529">
    <property type="entry name" value="FAH"/>
    <property type="match status" value="1"/>
</dbReference>
<gene>
    <name evidence="4" type="ORF">ETSY2_15995</name>
</gene>
<dbReference type="GO" id="GO:0046872">
    <property type="term" value="F:metal ion binding"/>
    <property type="evidence" value="ECO:0007669"/>
    <property type="project" value="UniProtKB-KW"/>
</dbReference>
<evidence type="ECO:0000256" key="1">
    <source>
        <dbReference type="ARBA" id="ARBA00010211"/>
    </source>
</evidence>
<evidence type="ECO:0000313" key="4">
    <source>
        <dbReference type="EMBL" id="ETX06616.1"/>
    </source>
</evidence>
<protein>
    <submittedName>
        <fullName evidence="4">5-carboxymethyl-2-hydroxymuconate isomerase</fullName>
    </submittedName>
</protein>